<evidence type="ECO:0000256" key="4">
    <source>
        <dbReference type="ARBA" id="ARBA00023125"/>
    </source>
</evidence>
<gene>
    <name evidence="10" type="ORF">SAMN05216372_106101</name>
</gene>
<name>A0A1I1WPG9_PSEOC</name>
<dbReference type="CDD" id="cd17574">
    <property type="entry name" value="REC_OmpR"/>
    <property type="match status" value="1"/>
</dbReference>
<dbReference type="GO" id="GO:0006355">
    <property type="term" value="P:regulation of DNA-templated transcription"/>
    <property type="evidence" value="ECO:0007669"/>
    <property type="project" value="InterPro"/>
</dbReference>
<protein>
    <submittedName>
        <fullName evidence="10">Two-component system, OmpR family, response regulator AdeR</fullName>
    </submittedName>
</protein>
<dbReference type="CDD" id="cd00383">
    <property type="entry name" value="trans_reg_C"/>
    <property type="match status" value="1"/>
</dbReference>
<evidence type="ECO:0000313" key="10">
    <source>
        <dbReference type="EMBL" id="SFD96929.1"/>
    </source>
</evidence>
<dbReference type="PROSITE" id="PS51755">
    <property type="entry name" value="OMPR_PHOB"/>
    <property type="match status" value="1"/>
</dbReference>
<dbReference type="InterPro" id="IPR039420">
    <property type="entry name" value="WalR-like"/>
</dbReference>
<dbReference type="Gene3D" id="1.10.10.10">
    <property type="entry name" value="Winged helix-like DNA-binding domain superfamily/Winged helix DNA-binding domain"/>
    <property type="match status" value="1"/>
</dbReference>
<reference evidence="11" key="1">
    <citation type="submission" date="2016-10" db="EMBL/GenBank/DDBJ databases">
        <authorList>
            <person name="Varghese N."/>
            <person name="Submissions S."/>
        </authorList>
    </citation>
    <scope>NUCLEOTIDE SEQUENCE [LARGE SCALE GENOMIC DNA]</scope>
    <source>
        <strain evidence="11">JCM 2783</strain>
    </source>
</reference>
<keyword evidence="3" id="KW-0805">Transcription regulation</keyword>
<keyword evidence="4 7" id="KW-0238">DNA-binding</keyword>
<dbReference type="Gene3D" id="6.10.250.690">
    <property type="match status" value="1"/>
</dbReference>
<dbReference type="Proteomes" id="UP000243950">
    <property type="component" value="Unassembled WGS sequence"/>
</dbReference>
<keyword evidence="5" id="KW-0804">Transcription</keyword>
<dbReference type="PROSITE" id="PS50110">
    <property type="entry name" value="RESPONSE_REGULATORY"/>
    <property type="match status" value="1"/>
</dbReference>
<evidence type="ECO:0000256" key="6">
    <source>
        <dbReference type="PROSITE-ProRule" id="PRU00169"/>
    </source>
</evidence>
<dbReference type="SUPFAM" id="SSF46894">
    <property type="entry name" value="C-terminal effector domain of the bipartite response regulators"/>
    <property type="match status" value="1"/>
</dbReference>
<dbReference type="InterPro" id="IPR001867">
    <property type="entry name" value="OmpR/PhoB-type_DNA-bd"/>
</dbReference>
<evidence type="ECO:0000256" key="5">
    <source>
        <dbReference type="ARBA" id="ARBA00023163"/>
    </source>
</evidence>
<dbReference type="PANTHER" id="PTHR48111:SF59">
    <property type="entry name" value="TRANSCRIPTIONAL REGULATORY PROTEIN BAER"/>
    <property type="match status" value="1"/>
</dbReference>
<organism evidence="10 11">
    <name type="scientific">Pseudomonas straminea</name>
    <dbReference type="NCBI Taxonomy" id="47882"/>
    <lineage>
        <taxon>Bacteria</taxon>
        <taxon>Pseudomonadati</taxon>
        <taxon>Pseudomonadota</taxon>
        <taxon>Gammaproteobacteria</taxon>
        <taxon>Pseudomonadales</taxon>
        <taxon>Pseudomonadaceae</taxon>
        <taxon>Phytopseudomonas</taxon>
    </lineage>
</organism>
<evidence type="ECO:0000313" key="11">
    <source>
        <dbReference type="Proteomes" id="UP000243950"/>
    </source>
</evidence>
<dbReference type="FunFam" id="3.40.50.2300:FF:000001">
    <property type="entry name" value="DNA-binding response regulator PhoB"/>
    <property type="match status" value="1"/>
</dbReference>
<dbReference type="InterPro" id="IPR001789">
    <property type="entry name" value="Sig_transdc_resp-reg_receiver"/>
</dbReference>
<evidence type="ECO:0000256" key="1">
    <source>
        <dbReference type="ARBA" id="ARBA00022553"/>
    </source>
</evidence>
<dbReference type="GO" id="GO:0000156">
    <property type="term" value="F:phosphorelay response regulator activity"/>
    <property type="evidence" value="ECO:0007669"/>
    <property type="project" value="TreeGrafter"/>
</dbReference>
<feature type="domain" description="OmpR/PhoB-type" evidence="9">
    <location>
        <begin position="159"/>
        <end position="260"/>
    </location>
</feature>
<dbReference type="InterPro" id="IPR011006">
    <property type="entry name" value="CheY-like_superfamily"/>
</dbReference>
<dbReference type="GO" id="GO:0000976">
    <property type="term" value="F:transcription cis-regulatory region binding"/>
    <property type="evidence" value="ECO:0007669"/>
    <property type="project" value="TreeGrafter"/>
</dbReference>
<dbReference type="GO" id="GO:0032993">
    <property type="term" value="C:protein-DNA complex"/>
    <property type="evidence" value="ECO:0007669"/>
    <property type="project" value="TreeGrafter"/>
</dbReference>
<evidence type="ECO:0000256" key="7">
    <source>
        <dbReference type="PROSITE-ProRule" id="PRU01091"/>
    </source>
</evidence>
<dbReference type="Pfam" id="PF00072">
    <property type="entry name" value="Response_reg"/>
    <property type="match status" value="1"/>
</dbReference>
<feature type="DNA-binding region" description="OmpR/PhoB-type" evidence="7">
    <location>
        <begin position="159"/>
        <end position="260"/>
    </location>
</feature>
<keyword evidence="11" id="KW-1185">Reference proteome</keyword>
<dbReference type="SUPFAM" id="SSF52172">
    <property type="entry name" value="CheY-like"/>
    <property type="match status" value="1"/>
</dbReference>
<dbReference type="SMART" id="SM00448">
    <property type="entry name" value="REC"/>
    <property type="match status" value="1"/>
</dbReference>
<dbReference type="InterPro" id="IPR036388">
    <property type="entry name" value="WH-like_DNA-bd_sf"/>
</dbReference>
<dbReference type="Gene3D" id="3.40.50.2300">
    <property type="match status" value="1"/>
</dbReference>
<feature type="domain" description="Response regulatory" evidence="8">
    <location>
        <begin position="35"/>
        <end position="148"/>
    </location>
</feature>
<dbReference type="Pfam" id="PF00486">
    <property type="entry name" value="Trans_reg_C"/>
    <property type="match status" value="1"/>
</dbReference>
<sequence length="262" mass="28887">MQTIGIDSSFCGDNVEADEKVKFMTLPPTSSQDALILIAEDESEIAEILAAYLQRGGLRTVHARDGQEALLHHQTLKPDLVLLDVQMPRLDGWQVLAEIRHRGDTPVIMLTALDQDIDKLMGLRIGADDYVVKPFNPAEVVARVSAVLRRAKTGGAAGSRLLRVGQFQVDLDNHEATVNCDDRQHALDLTLTEFKILVTLMRTPKRVFSRAELLVGCLPEGDTQERTVDSHISKLRRKLENLGIQGTPVSVRGVGYRFGSGT</sequence>
<dbReference type="AlphaFoldDB" id="A0A1I1WPG9"/>
<feature type="modified residue" description="4-aspartylphosphate" evidence="6">
    <location>
        <position position="84"/>
    </location>
</feature>
<evidence type="ECO:0000256" key="3">
    <source>
        <dbReference type="ARBA" id="ARBA00023015"/>
    </source>
</evidence>
<keyword evidence="1 6" id="KW-0597">Phosphoprotein</keyword>
<proteinExistence type="predicted"/>
<dbReference type="GO" id="GO:0005829">
    <property type="term" value="C:cytosol"/>
    <property type="evidence" value="ECO:0007669"/>
    <property type="project" value="TreeGrafter"/>
</dbReference>
<accession>A0A1I1WPG9</accession>
<dbReference type="PANTHER" id="PTHR48111">
    <property type="entry name" value="REGULATOR OF RPOS"/>
    <property type="match status" value="1"/>
</dbReference>
<dbReference type="InterPro" id="IPR016032">
    <property type="entry name" value="Sig_transdc_resp-reg_C-effctor"/>
</dbReference>
<dbReference type="SMART" id="SM00862">
    <property type="entry name" value="Trans_reg_C"/>
    <property type="match status" value="1"/>
</dbReference>
<dbReference type="EMBL" id="FOMO01000006">
    <property type="protein sequence ID" value="SFD96929.1"/>
    <property type="molecule type" value="Genomic_DNA"/>
</dbReference>
<evidence type="ECO:0000259" key="8">
    <source>
        <dbReference type="PROSITE" id="PS50110"/>
    </source>
</evidence>
<evidence type="ECO:0000256" key="2">
    <source>
        <dbReference type="ARBA" id="ARBA00023012"/>
    </source>
</evidence>
<keyword evidence="2" id="KW-0902">Two-component regulatory system</keyword>
<evidence type="ECO:0000259" key="9">
    <source>
        <dbReference type="PROSITE" id="PS51755"/>
    </source>
</evidence>